<protein>
    <submittedName>
        <fullName evidence="2">Rho GTPase-activating protein 42</fullName>
    </submittedName>
</protein>
<dbReference type="InterPro" id="IPR047234">
    <property type="entry name" value="GRAF_fam"/>
</dbReference>
<dbReference type="Gene3D" id="1.20.1270.60">
    <property type="entry name" value="Arfaptin homology (AH) domain/BAR domain"/>
    <property type="match status" value="1"/>
</dbReference>
<evidence type="ECO:0000313" key="2">
    <source>
        <dbReference type="EMBL" id="MEQ2238092.1"/>
    </source>
</evidence>
<evidence type="ECO:0000259" key="1">
    <source>
        <dbReference type="Pfam" id="PF16746"/>
    </source>
</evidence>
<dbReference type="PANTHER" id="PTHR12552">
    <property type="entry name" value="OLIGOPHRENIN 1"/>
    <property type="match status" value="1"/>
</dbReference>
<dbReference type="EMBL" id="JAHRIQ010050660">
    <property type="protein sequence ID" value="MEQ2238092.1"/>
    <property type="molecule type" value="Genomic_DNA"/>
</dbReference>
<dbReference type="InterPro" id="IPR004148">
    <property type="entry name" value="BAR_dom"/>
</dbReference>
<evidence type="ECO:0000313" key="3">
    <source>
        <dbReference type="Proteomes" id="UP001482620"/>
    </source>
</evidence>
<dbReference type="SUPFAM" id="SSF103657">
    <property type="entry name" value="BAR/IMD domain-like"/>
    <property type="match status" value="1"/>
</dbReference>
<dbReference type="Proteomes" id="UP001482620">
    <property type="component" value="Unassembled WGS sequence"/>
</dbReference>
<name>A0ABV0U0I7_9TELE</name>
<feature type="domain" description="BAR" evidence="1">
    <location>
        <begin position="24"/>
        <end position="171"/>
    </location>
</feature>
<dbReference type="InterPro" id="IPR027267">
    <property type="entry name" value="AH/BAR_dom_sf"/>
</dbReference>
<dbReference type="Pfam" id="PF16746">
    <property type="entry name" value="BAR_3"/>
    <property type="match status" value="1"/>
</dbReference>
<comment type="caution">
    <text evidence="2">The sequence shown here is derived from an EMBL/GenBank/DDBJ whole genome shotgun (WGS) entry which is preliminary data.</text>
</comment>
<organism evidence="2 3">
    <name type="scientific">Ilyodon furcidens</name>
    <name type="common">goldbreast splitfin</name>
    <dbReference type="NCBI Taxonomy" id="33524"/>
    <lineage>
        <taxon>Eukaryota</taxon>
        <taxon>Metazoa</taxon>
        <taxon>Chordata</taxon>
        <taxon>Craniata</taxon>
        <taxon>Vertebrata</taxon>
        <taxon>Euteleostomi</taxon>
        <taxon>Actinopterygii</taxon>
        <taxon>Neopterygii</taxon>
        <taxon>Teleostei</taxon>
        <taxon>Neoteleostei</taxon>
        <taxon>Acanthomorphata</taxon>
        <taxon>Ovalentaria</taxon>
        <taxon>Atherinomorphae</taxon>
        <taxon>Cyprinodontiformes</taxon>
        <taxon>Goodeidae</taxon>
        <taxon>Ilyodon</taxon>
    </lineage>
</organism>
<gene>
    <name evidence="2" type="ORF">ILYODFUR_029851</name>
</gene>
<accession>A0ABV0U0I7</accession>
<keyword evidence="3" id="KW-1185">Reference proteome</keyword>
<dbReference type="PANTHER" id="PTHR12552:SF3">
    <property type="entry name" value="RHO GTPASE-ACTIVATING PROTEIN 42"/>
    <property type="match status" value="1"/>
</dbReference>
<proteinExistence type="predicted"/>
<reference evidence="2 3" key="1">
    <citation type="submission" date="2021-06" db="EMBL/GenBank/DDBJ databases">
        <authorList>
            <person name="Palmer J.M."/>
        </authorList>
    </citation>
    <scope>NUCLEOTIDE SEQUENCE [LARGE SCALE GENOMIC DNA]</scope>
    <source>
        <strain evidence="3">if_2019</strain>
        <tissue evidence="2">Muscle</tissue>
    </source>
</reference>
<sequence length="175" mass="20584">MSLDCGRKPEYPQLYLATCFSSGLSLAVQRFSQSLQEFQFECIGDAETDDEINIAQSLKEFSQLLSTMEEERKRLIQNADDVLISPLERFRKEQIGAVKEGKKQFDKETERYYSVLEKYLSVSSRKKESQLQEADSQMDKDRQIFYDASLQYVFKIQEVQERKKFEFVEPVRLQT</sequence>